<dbReference type="OrthoDB" id="1425103at2"/>
<dbReference type="InterPro" id="IPR041206">
    <property type="entry name" value="HEPN/RES_NTD1"/>
</dbReference>
<dbReference type="Proteomes" id="UP000232062">
    <property type="component" value="Unassembled WGS sequence"/>
</dbReference>
<dbReference type="InterPro" id="IPR014914">
    <property type="entry name" value="RES_dom"/>
</dbReference>
<dbReference type="RefSeq" id="WP_100701742.1">
    <property type="nucleotide sequence ID" value="NZ_PIQI01000015.1"/>
</dbReference>
<dbReference type="SMART" id="SM00953">
    <property type="entry name" value="RES"/>
    <property type="match status" value="1"/>
</dbReference>
<dbReference type="Pfam" id="PF08808">
    <property type="entry name" value="RES"/>
    <property type="match status" value="1"/>
</dbReference>
<reference evidence="2 3" key="1">
    <citation type="submission" date="2017-11" db="EMBL/GenBank/DDBJ databases">
        <title>The genome sequence of Pantoea rodasii DSM 26611.</title>
        <authorList>
            <person name="Gao J."/>
            <person name="Mao X."/>
            <person name="Sun J."/>
        </authorList>
    </citation>
    <scope>NUCLEOTIDE SEQUENCE [LARGE SCALE GENOMIC DNA]</scope>
    <source>
        <strain evidence="2 3">DSM 26611</strain>
    </source>
</reference>
<dbReference type="Pfam" id="PF18870">
    <property type="entry name" value="HEPN_RES_NTD1"/>
    <property type="match status" value="1"/>
</dbReference>
<evidence type="ECO:0000259" key="1">
    <source>
        <dbReference type="SMART" id="SM00953"/>
    </source>
</evidence>
<evidence type="ECO:0000313" key="3">
    <source>
        <dbReference type="Proteomes" id="UP000232062"/>
    </source>
</evidence>
<organism evidence="2 3">
    <name type="scientific">Pantoea rodasii</name>
    <dbReference type="NCBI Taxonomy" id="1076549"/>
    <lineage>
        <taxon>Bacteria</taxon>
        <taxon>Pseudomonadati</taxon>
        <taxon>Pseudomonadota</taxon>
        <taxon>Gammaproteobacteria</taxon>
        <taxon>Enterobacterales</taxon>
        <taxon>Erwiniaceae</taxon>
        <taxon>Pantoea</taxon>
    </lineage>
</organism>
<dbReference type="STRING" id="1076549.HA45_20715"/>
<name>A0A2M9WDD2_9GAMM</name>
<evidence type="ECO:0000313" key="2">
    <source>
        <dbReference type="EMBL" id="PJZ05570.1"/>
    </source>
</evidence>
<keyword evidence="3" id="KW-1185">Reference proteome</keyword>
<comment type="caution">
    <text evidence="2">The sequence shown here is derived from an EMBL/GenBank/DDBJ whole genome shotgun (WGS) entry which is preliminary data.</text>
</comment>
<proteinExistence type="predicted"/>
<feature type="domain" description="RES" evidence="1">
    <location>
        <begin position="201"/>
        <end position="362"/>
    </location>
</feature>
<protein>
    <submittedName>
        <fullName evidence="2">RES domain-containing protein</fullName>
    </submittedName>
</protein>
<dbReference type="EMBL" id="PIQI01000015">
    <property type="protein sequence ID" value="PJZ05570.1"/>
    <property type="molecule type" value="Genomic_DNA"/>
</dbReference>
<sequence length="451" mass="51220">MGEEKFICHGCVGDSYVSNEIKKNGSSEERCSYCHSRKKTVPLSELVEAMHRVFQLFYQSRSDGDIYRGYSLGNPAEDTISDDLEVEGDIAEDIHAALKEEYNDIYEMEMTYNDDYVYKRTDFTSGLLEKKWDEVKFSLQSEARFFNNNVKTFFEEIFSELDTLRTIEGRNAVTFIDSRTPIFRARKFDSYEEVEKALQHPEKHFGPPPHPLAMSGRMNAQGIPVFYGATTPEIATAEVRPAVGSYVVVAKFIPLRPLRILEMSALDGLVQVSGSLFDPDMEEKMGTASFLRKLSHKLTLPVSGNADSEYLITQAVAEYLSVSVACELDGLSFKSTQQTEEKNENSNPFNIVLFSKSSSVQNSDHNMQQYSVNLFEYEYDDEGSHSWIEPVINKIEHGSKDIFLKRSNSFKLKDYALQLDASGIVFYRIKGVMFQTAEYPVRLGHPIVSKS</sequence>
<dbReference type="AlphaFoldDB" id="A0A2M9WDD2"/>
<gene>
    <name evidence="2" type="ORF">PRCB_11065</name>
</gene>
<accession>A0A2M9WDD2</accession>